<dbReference type="EMBL" id="CP031148">
    <property type="protein sequence ID" value="AXG09299.1"/>
    <property type="molecule type" value="Genomic_DNA"/>
</dbReference>
<protein>
    <recommendedName>
        <fullName evidence="5">Glycerophosphoryl diester phosphodiesterase membrane domain-containing protein</fullName>
    </recommendedName>
</protein>
<evidence type="ECO:0000256" key="1">
    <source>
        <dbReference type="SAM" id="MobiDB-lite"/>
    </source>
</evidence>
<gene>
    <name evidence="3" type="ORF">DU484_05130</name>
</gene>
<evidence type="ECO:0000313" key="4">
    <source>
        <dbReference type="Proteomes" id="UP000252985"/>
    </source>
</evidence>
<evidence type="ECO:0000313" key="3">
    <source>
        <dbReference type="EMBL" id="AXG09299.1"/>
    </source>
</evidence>
<feature type="transmembrane region" description="Helical" evidence="2">
    <location>
        <begin position="196"/>
        <end position="218"/>
    </location>
</feature>
<proteinExistence type="predicted"/>
<keyword evidence="2" id="KW-0472">Membrane</keyword>
<evidence type="ECO:0008006" key="5">
    <source>
        <dbReference type="Google" id="ProtNLM"/>
    </source>
</evidence>
<name>A0A345EAS7_9EURY</name>
<reference evidence="3 4" key="1">
    <citation type="submission" date="2018-07" db="EMBL/GenBank/DDBJ databases">
        <title>Genome sequences of Haloplanus sp. CBA1112.</title>
        <authorList>
            <person name="Kim Y.B."/>
            <person name="Roh S.W."/>
        </authorList>
    </citation>
    <scope>NUCLEOTIDE SEQUENCE [LARGE SCALE GENOMIC DNA]</scope>
    <source>
        <strain evidence="3 4">CBA1112</strain>
    </source>
</reference>
<feature type="region of interest" description="Disordered" evidence="1">
    <location>
        <begin position="223"/>
        <end position="242"/>
    </location>
</feature>
<feature type="transmembrane region" description="Helical" evidence="2">
    <location>
        <begin position="54"/>
        <end position="78"/>
    </location>
</feature>
<sequence>MTLLGTSGAARSRAAVLVVTLFVAIAAWNATLNTLLARSGLASAMQVAYDTTLPLTALGAVGGLTAATVAVVVTLAALARTFAPESDALGTSETVGRTALAYARAVVVAVGGVVAAAVGLALLVVPGLLVLVHLPLVFVAVAADGEPIGRAVERTWTRARGSRGRVAAVGLAVVAVPLSLAVIATLTALLPPLVELALGVLVTAVACAAGVAAFVALAGSMDGSNGGSSRTDRVSPTTSRQL</sequence>
<keyword evidence="2" id="KW-1133">Transmembrane helix</keyword>
<dbReference type="KEGG" id="haq:DU484_05130"/>
<evidence type="ECO:0000256" key="2">
    <source>
        <dbReference type="SAM" id="Phobius"/>
    </source>
</evidence>
<dbReference type="Proteomes" id="UP000252985">
    <property type="component" value="Chromosome"/>
</dbReference>
<keyword evidence="2" id="KW-0812">Transmembrane</keyword>
<dbReference type="RefSeq" id="WP_114605277.1">
    <property type="nucleotide sequence ID" value="NZ_CP031148.1"/>
</dbReference>
<dbReference type="AlphaFoldDB" id="A0A345EAS7"/>
<organism evidence="3 4">
    <name type="scientific">Haloplanus rubicundus</name>
    <dbReference type="NCBI Taxonomy" id="1547898"/>
    <lineage>
        <taxon>Archaea</taxon>
        <taxon>Methanobacteriati</taxon>
        <taxon>Methanobacteriota</taxon>
        <taxon>Stenosarchaea group</taxon>
        <taxon>Halobacteria</taxon>
        <taxon>Halobacteriales</taxon>
        <taxon>Haloferacaceae</taxon>
        <taxon>Haloplanus</taxon>
    </lineage>
</organism>
<feature type="transmembrane region" description="Helical" evidence="2">
    <location>
        <begin position="166"/>
        <end position="190"/>
    </location>
</feature>
<feature type="transmembrane region" description="Helical" evidence="2">
    <location>
        <begin position="99"/>
        <end position="122"/>
    </location>
</feature>
<dbReference type="GeneID" id="37286338"/>
<accession>A0A345EAS7</accession>